<keyword evidence="8" id="KW-1185">Reference proteome</keyword>
<organism evidence="7 8">
    <name type="scientific">Ferviditalea candida</name>
    <dbReference type="NCBI Taxonomy" id="3108399"/>
    <lineage>
        <taxon>Bacteria</taxon>
        <taxon>Bacillati</taxon>
        <taxon>Bacillota</taxon>
        <taxon>Bacilli</taxon>
        <taxon>Bacillales</taxon>
        <taxon>Paenibacillaceae</taxon>
        <taxon>Ferviditalea</taxon>
    </lineage>
</organism>
<dbReference type="SUPFAM" id="SSF54001">
    <property type="entry name" value="Cysteine proteinases"/>
    <property type="match status" value="1"/>
</dbReference>
<reference evidence="7" key="1">
    <citation type="submission" date="2023-12" db="EMBL/GenBank/DDBJ databases">
        <title>Fervidustalea candida gen. nov., sp. nov., a novel member of the family Paenibacillaceae isolated from a geothermal area.</title>
        <authorList>
            <person name="Li W.-J."/>
            <person name="Jiao J.-Y."/>
            <person name="Chen Y."/>
        </authorList>
    </citation>
    <scope>NUCLEOTIDE SEQUENCE</scope>
    <source>
        <strain evidence="7">SYSU GA230002</strain>
    </source>
</reference>
<keyword evidence="5" id="KW-0732">Signal</keyword>
<evidence type="ECO:0000259" key="6">
    <source>
        <dbReference type="PROSITE" id="PS51935"/>
    </source>
</evidence>
<dbReference type="Pfam" id="PF00877">
    <property type="entry name" value="NLPC_P60"/>
    <property type="match status" value="1"/>
</dbReference>
<feature type="domain" description="NlpC/P60" evidence="6">
    <location>
        <begin position="39"/>
        <end position="163"/>
    </location>
</feature>
<dbReference type="PROSITE" id="PS51935">
    <property type="entry name" value="NLPC_P60"/>
    <property type="match status" value="1"/>
</dbReference>
<dbReference type="PANTHER" id="PTHR47053:SF1">
    <property type="entry name" value="MUREIN DD-ENDOPEPTIDASE MEPH-RELATED"/>
    <property type="match status" value="1"/>
</dbReference>
<comment type="caution">
    <text evidence="7">The sequence shown here is derived from an EMBL/GenBank/DDBJ whole genome shotgun (WGS) entry which is preliminary data.</text>
</comment>
<dbReference type="Proteomes" id="UP001310386">
    <property type="component" value="Unassembled WGS sequence"/>
</dbReference>
<evidence type="ECO:0000313" key="8">
    <source>
        <dbReference type="Proteomes" id="UP001310386"/>
    </source>
</evidence>
<evidence type="ECO:0000256" key="1">
    <source>
        <dbReference type="ARBA" id="ARBA00007074"/>
    </source>
</evidence>
<comment type="similarity">
    <text evidence="1">Belongs to the peptidase C40 family.</text>
</comment>
<dbReference type="Gene3D" id="3.90.1720.10">
    <property type="entry name" value="endopeptidase domain like (from Nostoc punctiforme)"/>
    <property type="match status" value="1"/>
</dbReference>
<dbReference type="InterPro" id="IPR000064">
    <property type="entry name" value="NLP_P60_dom"/>
</dbReference>
<name>A0ABU5ZJU6_9BACL</name>
<gene>
    <name evidence="7" type="ORF">VF724_06720</name>
</gene>
<evidence type="ECO:0000313" key="7">
    <source>
        <dbReference type="EMBL" id="MEB3101355.1"/>
    </source>
</evidence>
<evidence type="ECO:0000256" key="4">
    <source>
        <dbReference type="ARBA" id="ARBA00022807"/>
    </source>
</evidence>
<evidence type="ECO:0000256" key="5">
    <source>
        <dbReference type="SAM" id="SignalP"/>
    </source>
</evidence>
<dbReference type="InterPro" id="IPR051202">
    <property type="entry name" value="Peptidase_C40"/>
</dbReference>
<dbReference type="RefSeq" id="WP_371753471.1">
    <property type="nucleotide sequence ID" value="NZ_JAYJLD010000007.1"/>
</dbReference>
<keyword evidence="2" id="KW-0645">Protease</keyword>
<dbReference type="PANTHER" id="PTHR47053">
    <property type="entry name" value="MUREIN DD-ENDOPEPTIDASE MEPH-RELATED"/>
    <property type="match status" value="1"/>
</dbReference>
<proteinExistence type="inferred from homology"/>
<feature type="signal peptide" evidence="5">
    <location>
        <begin position="1"/>
        <end position="25"/>
    </location>
</feature>
<keyword evidence="3" id="KW-0378">Hydrolase</keyword>
<dbReference type="EMBL" id="JAYJLD010000007">
    <property type="protein sequence ID" value="MEB3101355.1"/>
    <property type="molecule type" value="Genomic_DNA"/>
</dbReference>
<protein>
    <submittedName>
        <fullName evidence="7">C40 family peptidase</fullName>
    </submittedName>
</protein>
<sequence>MNFRKSFIRKIAAGMLALAIGTAGIMVSTENTAHAAYSVSVADNIISLGSHFLGTPYKFAAKSGQTSSFDCSSFVQYVYKKNGILLPRSSKQQSTKGYTVSKANIQKGDLIFFDVTKRPGIDHVAIYAGNGIILHTYKVGIGVTYSKFSGYWSNHVVKVKRVIN</sequence>
<evidence type="ECO:0000256" key="2">
    <source>
        <dbReference type="ARBA" id="ARBA00022670"/>
    </source>
</evidence>
<feature type="chain" id="PRO_5046197423" evidence="5">
    <location>
        <begin position="26"/>
        <end position="164"/>
    </location>
</feature>
<evidence type="ECO:0000256" key="3">
    <source>
        <dbReference type="ARBA" id="ARBA00022801"/>
    </source>
</evidence>
<keyword evidence="4" id="KW-0788">Thiol protease</keyword>
<accession>A0ABU5ZJU6</accession>
<dbReference type="InterPro" id="IPR038765">
    <property type="entry name" value="Papain-like_cys_pep_sf"/>
</dbReference>